<keyword evidence="13" id="KW-0408">Iron</keyword>
<feature type="transmembrane region" description="Helical" evidence="15">
    <location>
        <begin position="30"/>
        <end position="48"/>
    </location>
</feature>
<organism evidence="16 17">
    <name type="scientific">Cocleimonas flava</name>
    <dbReference type="NCBI Taxonomy" id="634765"/>
    <lineage>
        <taxon>Bacteria</taxon>
        <taxon>Pseudomonadati</taxon>
        <taxon>Pseudomonadota</taxon>
        <taxon>Gammaproteobacteria</taxon>
        <taxon>Thiotrichales</taxon>
        <taxon>Thiotrichaceae</taxon>
        <taxon>Cocleimonas</taxon>
    </lineage>
</organism>
<dbReference type="GO" id="GO:0020037">
    <property type="term" value="F:heme binding"/>
    <property type="evidence" value="ECO:0007669"/>
    <property type="project" value="InterPro"/>
</dbReference>
<dbReference type="InterPro" id="IPR014312">
    <property type="entry name" value="Succ_DH_anchor"/>
</dbReference>
<sequence>MKDLRSPLAKVKGLGADGHGSTEHFWVQRLTALGLVPLVIWLCISLAFLPEATYETVIAWLRSPFNAIMMITLVIVSLQHAHLGIQVIIEDYVSDHAKRLAGILVVKFLSYFLMIVGVYSIIKITLGGV</sequence>
<evidence type="ECO:0000256" key="10">
    <source>
        <dbReference type="ARBA" id="ARBA00022723"/>
    </source>
</evidence>
<keyword evidence="6" id="KW-0813">Transport</keyword>
<evidence type="ECO:0000256" key="3">
    <source>
        <dbReference type="ARBA" id="ARBA00004141"/>
    </source>
</evidence>
<comment type="caution">
    <text evidence="16">The sequence shown here is derived from an EMBL/GenBank/DDBJ whole genome shotgun (WGS) entry which is preliminary data.</text>
</comment>
<feature type="transmembrane region" description="Helical" evidence="15">
    <location>
        <begin position="68"/>
        <end position="89"/>
    </location>
</feature>
<keyword evidence="17" id="KW-1185">Reference proteome</keyword>
<keyword evidence="12 15" id="KW-1133">Transmembrane helix</keyword>
<dbReference type="EMBL" id="SMFQ01000003">
    <property type="protein sequence ID" value="TCJ87379.1"/>
    <property type="molecule type" value="Genomic_DNA"/>
</dbReference>
<dbReference type="GO" id="GO:0006099">
    <property type="term" value="P:tricarboxylic acid cycle"/>
    <property type="evidence" value="ECO:0007669"/>
    <property type="project" value="UniProtKB-UniPathway"/>
</dbReference>
<evidence type="ECO:0000256" key="11">
    <source>
        <dbReference type="ARBA" id="ARBA00022982"/>
    </source>
</evidence>
<keyword evidence="8" id="KW-0349">Heme</keyword>
<name>A0A4R1F4F3_9GAMM</name>
<dbReference type="SUPFAM" id="SSF81343">
    <property type="entry name" value="Fumarate reductase respiratory complex transmembrane subunits"/>
    <property type="match status" value="1"/>
</dbReference>
<dbReference type="Gene3D" id="1.20.1300.10">
    <property type="entry name" value="Fumarate reductase/succinate dehydrogenase, transmembrane subunit"/>
    <property type="match status" value="1"/>
</dbReference>
<dbReference type="CDD" id="cd03495">
    <property type="entry name" value="SQR_TypeC_SdhD_like"/>
    <property type="match status" value="1"/>
</dbReference>
<evidence type="ECO:0000256" key="6">
    <source>
        <dbReference type="ARBA" id="ARBA00022448"/>
    </source>
</evidence>
<protein>
    <recommendedName>
        <fullName evidence="5">Succinate dehydrogenase hydrophobic membrane anchor subunit</fullName>
    </recommendedName>
</protein>
<evidence type="ECO:0000313" key="16">
    <source>
        <dbReference type="EMBL" id="TCJ87379.1"/>
    </source>
</evidence>
<comment type="pathway">
    <text evidence="4">Carbohydrate metabolism; tricarboxylic acid cycle.</text>
</comment>
<dbReference type="Pfam" id="PF01127">
    <property type="entry name" value="Sdh_cyt"/>
    <property type="match status" value="1"/>
</dbReference>
<evidence type="ECO:0000256" key="5">
    <source>
        <dbReference type="ARBA" id="ARBA00019425"/>
    </source>
</evidence>
<evidence type="ECO:0000256" key="8">
    <source>
        <dbReference type="ARBA" id="ARBA00022617"/>
    </source>
</evidence>
<comment type="function">
    <text evidence="2">Membrane-anchoring subunit of succinate dehydrogenase (SDH).</text>
</comment>
<reference evidence="16 17" key="1">
    <citation type="submission" date="2019-03" db="EMBL/GenBank/DDBJ databases">
        <title>Genomic Encyclopedia of Type Strains, Phase IV (KMG-IV): sequencing the most valuable type-strain genomes for metagenomic binning, comparative biology and taxonomic classification.</title>
        <authorList>
            <person name="Goeker M."/>
        </authorList>
    </citation>
    <scope>NUCLEOTIDE SEQUENCE [LARGE SCALE GENOMIC DNA]</scope>
    <source>
        <strain evidence="16 17">DSM 24830</strain>
    </source>
</reference>
<evidence type="ECO:0000256" key="1">
    <source>
        <dbReference type="ARBA" id="ARBA00001971"/>
    </source>
</evidence>
<feature type="transmembrane region" description="Helical" evidence="15">
    <location>
        <begin position="101"/>
        <end position="122"/>
    </location>
</feature>
<evidence type="ECO:0000256" key="7">
    <source>
        <dbReference type="ARBA" id="ARBA00022532"/>
    </source>
</evidence>
<dbReference type="AlphaFoldDB" id="A0A4R1F4F3"/>
<comment type="cofactor">
    <cofactor evidence="1">
        <name>heme</name>
        <dbReference type="ChEBI" id="CHEBI:30413"/>
    </cofactor>
</comment>
<dbReference type="InterPro" id="IPR034804">
    <property type="entry name" value="SQR/QFR_C/D"/>
</dbReference>
<keyword evidence="14 15" id="KW-0472">Membrane</keyword>
<evidence type="ECO:0000256" key="2">
    <source>
        <dbReference type="ARBA" id="ARBA00004050"/>
    </source>
</evidence>
<evidence type="ECO:0000313" key="17">
    <source>
        <dbReference type="Proteomes" id="UP000294887"/>
    </source>
</evidence>
<dbReference type="GO" id="GO:0016020">
    <property type="term" value="C:membrane"/>
    <property type="evidence" value="ECO:0007669"/>
    <property type="project" value="UniProtKB-SubCell"/>
</dbReference>
<keyword evidence="10" id="KW-0479">Metal-binding</keyword>
<gene>
    <name evidence="16" type="ORF">EV695_1889</name>
</gene>
<keyword evidence="9 15" id="KW-0812">Transmembrane</keyword>
<dbReference type="NCBIfam" id="TIGR02968">
    <property type="entry name" value="succ_dehyd_anc"/>
    <property type="match status" value="1"/>
</dbReference>
<dbReference type="InterPro" id="IPR000701">
    <property type="entry name" value="SuccDH_FuR_B_TM-su"/>
</dbReference>
<accession>A0A4R1F4F3</accession>
<proteinExistence type="predicted"/>
<evidence type="ECO:0000256" key="9">
    <source>
        <dbReference type="ARBA" id="ARBA00022692"/>
    </source>
</evidence>
<dbReference type="OrthoDB" id="9809280at2"/>
<comment type="subcellular location">
    <subcellularLocation>
        <location evidence="3">Membrane</location>
        <topology evidence="3">Multi-pass membrane protein</topology>
    </subcellularLocation>
</comment>
<evidence type="ECO:0000256" key="12">
    <source>
        <dbReference type="ARBA" id="ARBA00022989"/>
    </source>
</evidence>
<dbReference type="UniPathway" id="UPA00223"/>
<evidence type="ECO:0000256" key="4">
    <source>
        <dbReference type="ARBA" id="ARBA00005163"/>
    </source>
</evidence>
<keyword evidence="7" id="KW-0816">Tricarboxylic acid cycle</keyword>
<dbReference type="Proteomes" id="UP000294887">
    <property type="component" value="Unassembled WGS sequence"/>
</dbReference>
<keyword evidence="11" id="KW-0249">Electron transport</keyword>
<dbReference type="RefSeq" id="WP_131905660.1">
    <property type="nucleotide sequence ID" value="NZ_BAAAFU010000004.1"/>
</dbReference>
<dbReference type="GO" id="GO:0046872">
    <property type="term" value="F:metal ion binding"/>
    <property type="evidence" value="ECO:0007669"/>
    <property type="project" value="UniProtKB-KW"/>
</dbReference>
<evidence type="ECO:0000256" key="14">
    <source>
        <dbReference type="ARBA" id="ARBA00023136"/>
    </source>
</evidence>
<evidence type="ECO:0000256" key="13">
    <source>
        <dbReference type="ARBA" id="ARBA00023004"/>
    </source>
</evidence>
<evidence type="ECO:0000256" key="15">
    <source>
        <dbReference type="SAM" id="Phobius"/>
    </source>
</evidence>